<evidence type="ECO:0000259" key="12">
    <source>
        <dbReference type="PROSITE" id="PS50157"/>
    </source>
</evidence>
<protein>
    <recommendedName>
        <fullName evidence="12">C2H2-type domain-containing protein</fullName>
    </recommendedName>
</protein>
<sequence length="255" mass="29287">MAFLHDGSYPSPQWDNGFMPVGYCELLNVSAYPSPNVSPCMSDDACLNQDNVFFSSLMETPFMYPNANLTSMPVSMEPQLSHTEPLMVPPLQYPEELALDLMDQFIQHHDSVLVQSYASQEQEHACANHSHTSEEKEKSQGEKKRRGSGQQRRKRAIKKPDLNMEYPCTHCPKIFNRPYNLQSHLRTHSSDRPYACNTCGRTFARQHDRNRHQRLHWGFKPYACTNCKKAFARMDALNRHLRVDNGCGTQLGFMS</sequence>
<dbReference type="Proteomes" id="UP000242146">
    <property type="component" value="Unassembled WGS sequence"/>
</dbReference>
<gene>
    <name evidence="13" type="ORF">DM01DRAFT_1333811</name>
</gene>
<organism evidence="13 14">
    <name type="scientific">Hesseltinella vesiculosa</name>
    <dbReference type="NCBI Taxonomy" id="101127"/>
    <lineage>
        <taxon>Eukaryota</taxon>
        <taxon>Fungi</taxon>
        <taxon>Fungi incertae sedis</taxon>
        <taxon>Mucoromycota</taxon>
        <taxon>Mucoromycotina</taxon>
        <taxon>Mucoromycetes</taxon>
        <taxon>Mucorales</taxon>
        <taxon>Cunninghamellaceae</taxon>
        <taxon>Hesseltinella</taxon>
    </lineage>
</organism>
<comment type="caution">
    <text evidence="13">The sequence shown here is derived from an EMBL/GenBank/DDBJ whole genome shotgun (WGS) entry which is preliminary data.</text>
</comment>
<keyword evidence="7" id="KW-0238">DNA-binding</keyword>
<keyword evidence="5 10" id="KW-0863">Zinc-finger</keyword>
<feature type="compositionally biased region" description="Basic and acidic residues" evidence="11">
    <location>
        <begin position="123"/>
        <end position="142"/>
    </location>
</feature>
<dbReference type="InterPro" id="IPR036236">
    <property type="entry name" value="Znf_C2H2_sf"/>
</dbReference>
<dbReference type="PROSITE" id="PS50157">
    <property type="entry name" value="ZINC_FINGER_C2H2_2"/>
    <property type="match status" value="3"/>
</dbReference>
<evidence type="ECO:0000256" key="8">
    <source>
        <dbReference type="ARBA" id="ARBA00023163"/>
    </source>
</evidence>
<feature type="domain" description="C2H2-type" evidence="12">
    <location>
        <begin position="166"/>
        <end position="193"/>
    </location>
</feature>
<feature type="domain" description="C2H2-type" evidence="12">
    <location>
        <begin position="194"/>
        <end position="221"/>
    </location>
</feature>
<comment type="similarity">
    <text evidence="2">Belongs to the krueppel C2H2-type zinc-finger protein family.</text>
</comment>
<dbReference type="AlphaFoldDB" id="A0A1X2GNZ3"/>
<dbReference type="GO" id="GO:0005634">
    <property type="term" value="C:nucleus"/>
    <property type="evidence" value="ECO:0007669"/>
    <property type="project" value="UniProtKB-SubCell"/>
</dbReference>
<dbReference type="PANTHER" id="PTHR23235:SF120">
    <property type="entry name" value="KRUPPEL-LIKE FACTOR 15"/>
    <property type="match status" value="1"/>
</dbReference>
<evidence type="ECO:0000256" key="5">
    <source>
        <dbReference type="ARBA" id="ARBA00022771"/>
    </source>
</evidence>
<dbReference type="FunFam" id="3.30.160.60:FF:000188">
    <property type="entry name" value="Zinc finger protein 787"/>
    <property type="match status" value="1"/>
</dbReference>
<dbReference type="OrthoDB" id="8117402at2759"/>
<dbReference type="InterPro" id="IPR013087">
    <property type="entry name" value="Znf_C2H2_type"/>
</dbReference>
<evidence type="ECO:0000256" key="6">
    <source>
        <dbReference type="ARBA" id="ARBA00022833"/>
    </source>
</evidence>
<keyword evidence="14" id="KW-1185">Reference proteome</keyword>
<feature type="compositionally biased region" description="Basic residues" evidence="11">
    <location>
        <begin position="143"/>
        <end position="157"/>
    </location>
</feature>
<dbReference type="Pfam" id="PF00096">
    <property type="entry name" value="zf-C2H2"/>
    <property type="match status" value="3"/>
</dbReference>
<evidence type="ECO:0000256" key="9">
    <source>
        <dbReference type="ARBA" id="ARBA00023242"/>
    </source>
</evidence>
<dbReference type="SUPFAM" id="SSF57667">
    <property type="entry name" value="beta-beta-alpha zinc fingers"/>
    <property type="match status" value="2"/>
</dbReference>
<evidence type="ECO:0000256" key="2">
    <source>
        <dbReference type="ARBA" id="ARBA00006991"/>
    </source>
</evidence>
<dbReference type="EMBL" id="MCGT01000007">
    <property type="protein sequence ID" value="ORX58144.1"/>
    <property type="molecule type" value="Genomic_DNA"/>
</dbReference>
<feature type="domain" description="C2H2-type" evidence="12">
    <location>
        <begin position="222"/>
        <end position="246"/>
    </location>
</feature>
<evidence type="ECO:0000313" key="13">
    <source>
        <dbReference type="EMBL" id="ORX58144.1"/>
    </source>
</evidence>
<dbReference type="GO" id="GO:0008270">
    <property type="term" value="F:zinc ion binding"/>
    <property type="evidence" value="ECO:0007669"/>
    <property type="project" value="UniProtKB-KW"/>
</dbReference>
<dbReference type="FunFam" id="3.30.160.60:FF:000100">
    <property type="entry name" value="Zinc finger 45-like"/>
    <property type="match status" value="1"/>
</dbReference>
<dbReference type="PANTHER" id="PTHR23235">
    <property type="entry name" value="KRUEPPEL-LIKE TRANSCRIPTION FACTOR"/>
    <property type="match status" value="1"/>
</dbReference>
<keyword evidence="9" id="KW-0539">Nucleus</keyword>
<evidence type="ECO:0000256" key="3">
    <source>
        <dbReference type="ARBA" id="ARBA00022723"/>
    </source>
</evidence>
<keyword evidence="8" id="KW-0804">Transcription</keyword>
<keyword evidence="4" id="KW-0677">Repeat</keyword>
<keyword evidence="3" id="KW-0479">Metal-binding</keyword>
<proteinExistence type="inferred from homology"/>
<evidence type="ECO:0000256" key="10">
    <source>
        <dbReference type="PROSITE-ProRule" id="PRU00042"/>
    </source>
</evidence>
<keyword evidence="6" id="KW-0862">Zinc</keyword>
<dbReference type="Gene3D" id="3.30.160.60">
    <property type="entry name" value="Classic Zinc Finger"/>
    <property type="match status" value="3"/>
</dbReference>
<evidence type="ECO:0000256" key="7">
    <source>
        <dbReference type="ARBA" id="ARBA00023125"/>
    </source>
</evidence>
<evidence type="ECO:0000256" key="11">
    <source>
        <dbReference type="SAM" id="MobiDB-lite"/>
    </source>
</evidence>
<dbReference type="GO" id="GO:0000981">
    <property type="term" value="F:DNA-binding transcription factor activity, RNA polymerase II-specific"/>
    <property type="evidence" value="ECO:0007669"/>
    <property type="project" value="TreeGrafter"/>
</dbReference>
<evidence type="ECO:0000256" key="4">
    <source>
        <dbReference type="ARBA" id="ARBA00022737"/>
    </source>
</evidence>
<name>A0A1X2GNZ3_9FUNG</name>
<dbReference type="SMART" id="SM00355">
    <property type="entry name" value="ZnF_C2H2"/>
    <property type="match status" value="3"/>
</dbReference>
<dbReference type="FunFam" id="3.30.160.60:FF:000072">
    <property type="entry name" value="zinc finger protein 143 isoform X1"/>
    <property type="match status" value="1"/>
</dbReference>
<comment type="subcellular location">
    <subcellularLocation>
        <location evidence="1">Nucleus</location>
    </subcellularLocation>
</comment>
<accession>A0A1X2GNZ3</accession>
<dbReference type="STRING" id="101127.A0A1X2GNZ3"/>
<reference evidence="13 14" key="1">
    <citation type="submission" date="2016-07" db="EMBL/GenBank/DDBJ databases">
        <title>Pervasive Adenine N6-methylation of Active Genes in Fungi.</title>
        <authorList>
            <consortium name="DOE Joint Genome Institute"/>
            <person name="Mondo S.J."/>
            <person name="Dannebaum R.O."/>
            <person name="Kuo R.C."/>
            <person name="Labutti K."/>
            <person name="Haridas S."/>
            <person name="Kuo A."/>
            <person name="Salamov A."/>
            <person name="Ahrendt S.R."/>
            <person name="Lipzen A."/>
            <person name="Sullivan W."/>
            <person name="Andreopoulos W.B."/>
            <person name="Clum A."/>
            <person name="Lindquist E."/>
            <person name="Daum C."/>
            <person name="Ramamoorthy G.K."/>
            <person name="Gryganskyi A."/>
            <person name="Culley D."/>
            <person name="Magnuson J.K."/>
            <person name="James T.Y."/>
            <person name="O'Malley M.A."/>
            <person name="Stajich J.E."/>
            <person name="Spatafora J.W."/>
            <person name="Visel A."/>
            <person name="Grigoriev I.V."/>
        </authorList>
    </citation>
    <scope>NUCLEOTIDE SEQUENCE [LARGE SCALE GENOMIC DNA]</scope>
    <source>
        <strain evidence="13 14">NRRL 3301</strain>
    </source>
</reference>
<dbReference type="PROSITE" id="PS00028">
    <property type="entry name" value="ZINC_FINGER_C2H2_1"/>
    <property type="match status" value="2"/>
</dbReference>
<dbReference type="GO" id="GO:0000978">
    <property type="term" value="F:RNA polymerase II cis-regulatory region sequence-specific DNA binding"/>
    <property type="evidence" value="ECO:0007669"/>
    <property type="project" value="UniProtKB-ARBA"/>
</dbReference>
<evidence type="ECO:0000313" key="14">
    <source>
        <dbReference type="Proteomes" id="UP000242146"/>
    </source>
</evidence>
<feature type="region of interest" description="Disordered" evidence="11">
    <location>
        <begin position="123"/>
        <end position="159"/>
    </location>
</feature>
<evidence type="ECO:0000256" key="1">
    <source>
        <dbReference type="ARBA" id="ARBA00004123"/>
    </source>
</evidence>